<dbReference type="SUPFAM" id="SSF55136">
    <property type="entry name" value="Probable bacterial effector-binding domain"/>
    <property type="match status" value="1"/>
</dbReference>
<evidence type="ECO:0000313" key="3">
    <source>
        <dbReference type="Proteomes" id="UP001596203"/>
    </source>
</evidence>
<sequence length="213" mass="23130">MTSIPKTDFKKVLKNLYVASAAPALVDVPELAFLAVDGVGDPDGPGYREAVEALFGVSYGVKFGLKRAGVLDYSVMPLEGLWWGAGERQDLPALDRSTWHWTMLVMQPPQVDADLVAETVAARTRKKPSGSLERIELRNVVEGPSAQVLHVGPYREEPATRDRLMAFVGESGYQISGKHHEIYLSSPTRTAPEKLRTILRYPVTAVSVAGGGG</sequence>
<proteinExistence type="predicted"/>
<dbReference type="Gene3D" id="3.20.80.10">
    <property type="entry name" value="Regulatory factor, effector binding domain"/>
    <property type="match status" value="1"/>
</dbReference>
<dbReference type="InterPro" id="IPR011256">
    <property type="entry name" value="Reg_factor_effector_dom_sf"/>
</dbReference>
<feature type="domain" description="GyrI-like small molecule binding" evidence="1">
    <location>
        <begin position="23"/>
        <end position="202"/>
    </location>
</feature>
<dbReference type="EMBL" id="JBHSPR010000007">
    <property type="protein sequence ID" value="MFC6015818.1"/>
    <property type="molecule type" value="Genomic_DNA"/>
</dbReference>
<name>A0ABW1K5P1_9ACTN</name>
<reference evidence="3" key="1">
    <citation type="journal article" date="2019" name="Int. J. Syst. Evol. Microbiol.">
        <title>The Global Catalogue of Microorganisms (GCM) 10K type strain sequencing project: providing services to taxonomists for standard genome sequencing and annotation.</title>
        <authorList>
            <consortium name="The Broad Institute Genomics Platform"/>
            <consortium name="The Broad Institute Genome Sequencing Center for Infectious Disease"/>
            <person name="Wu L."/>
            <person name="Ma J."/>
        </authorList>
    </citation>
    <scope>NUCLEOTIDE SEQUENCE [LARGE SCALE GENOMIC DNA]</scope>
    <source>
        <strain evidence="3">ZS-35-S2</strain>
    </source>
</reference>
<protein>
    <submittedName>
        <fullName evidence="2">GyrI-like domain-containing protein</fullName>
    </submittedName>
</protein>
<evidence type="ECO:0000259" key="1">
    <source>
        <dbReference type="Pfam" id="PF06445"/>
    </source>
</evidence>
<accession>A0ABW1K5P1</accession>
<dbReference type="PIRSF" id="PIRSF031644">
    <property type="entry name" value="UCP031644"/>
    <property type="match status" value="1"/>
</dbReference>
<dbReference type="RefSeq" id="WP_377418408.1">
    <property type="nucleotide sequence ID" value="NZ_JBHSPR010000007.1"/>
</dbReference>
<dbReference type="InterPro" id="IPR029442">
    <property type="entry name" value="GyrI-like"/>
</dbReference>
<evidence type="ECO:0000313" key="2">
    <source>
        <dbReference type="EMBL" id="MFC6015818.1"/>
    </source>
</evidence>
<organism evidence="2 3">
    <name type="scientific">Plantactinospora solaniradicis</name>
    <dbReference type="NCBI Taxonomy" id="1723736"/>
    <lineage>
        <taxon>Bacteria</taxon>
        <taxon>Bacillati</taxon>
        <taxon>Actinomycetota</taxon>
        <taxon>Actinomycetes</taxon>
        <taxon>Micromonosporales</taxon>
        <taxon>Micromonosporaceae</taxon>
        <taxon>Plantactinospora</taxon>
    </lineage>
</organism>
<dbReference type="InterPro" id="IPR008319">
    <property type="entry name" value="GyrI-like_CCH_Lin2189-like"/>
</dbReference>
<comment type="caution">
    <text evidence="2">The sequence shown here is derived from an EMBL/GenBank/DDBJ whole genome shotgun (WGS) entry which is preliminary data.</text>
</comment>
<dbReference type="Proteomes" id="UP001596203">
    <property type="component" value="Unassembled WGS sequence"/>
</dbReference>
<dbReference type="Pfam" id="PF06445">
    <property type="entry name" value="GyrI-like"/>
    <property type="match status" value="1"/>
</dbReference>
<gene>
    <name evidence="2" type="ORF">ACFP2T_06395</name>
</gene>
<keyword evidence="3" id="KW-1185">Reference proteome</keyword>